<organism evidence="4 5">
    <name type="scientific">Arxiozyma heterogenica</name>
    <dbReference type="NCBI Taxonomy" id="278026"/>
    <lineage>
        <taxon>Eukaryota</taxon>
        <taxon>Fungi</taxon>
        <taxon>Dikarya</taxon>
        <taxon>Ascomycota</taxon>
        <taxon>Saccharomycotina</taxon>
        <taxon>Saccharomycetes</taxon>
        <taxon>Saccharomycetales</taxon>
        <taxon>Saccharomycetaceae</taxon>
        <taxon>Arxiozyma</taxon>
    </lineage>
</organism>
<evidence type="ECO:0000313" key="5">
    <source>
        <dbReference type="Proteomes" id="UP001306508"/>
    </source>
</evidence>
<dbReference type="PANTHER" id="PTHR31605:SF2">
    <property type="entry name" value="GLYCEROL-3-PHOSPHATE O-ACYLTRANSFERASE 2"/>
    <property type="match status" value="1"/>
</dbReference>
<keyword evidence="5" id="KW-1185">Reference proteome</keyword>
<dbReference type="AlphaFoldDB" id="A0AAN8A949"/>
<evidence type="ECO:0000256" key="2">
    <source>
        <dbReference type="SAM" id="Phobius"/>
    </source>
</evidence>
<keyword evidence="2" id="KW-0812">Transmembrane</keyword>
<dbReference type="PANTHER" id="PTHR31605">
    <property type="entry name" value="GLYCEROL-3-PHOSPHATE O-ACYLTRANSFERASE 1"/>
    <property type="match status" value="1"/>
</dbReference>
<feature type="transmembrane region" description="Helical" evidence="2">
    <location>
        <begin position="41"/>
        <end position="58"/>
    </location>
</feature>
<protein>
    <recommendedName>
        <fullName evidence="3">Phospholipid/glycerol acyltransferase domain-containing protein</fullName>
    </recommendedName>
</protein>
<feature type="transmembrane region" description="Helical" evidence="2">
    <location>
        <begin position="528"/>
        <end position="552"/>
    </location>
</feature>
<dbReference type="GO" id="GO:0016287">
    <property type="term" value="F:glycerone-phosphate O-acyltransferase activity"/>
    <property type="evidence" value="ECO:0007669"/>
    <property type="project" value="TreeGrafter"/>
</dbReference>
<reference evidence="5" key="1">
    <citation type="submission" date="2023-07" db="EMBL/GenBank/DDBJ databases">
        <title>A draft genome of Kazachstania heterogenica Y-27499.</title>
        <authorList>
            <person name="Donic C."/>
            <person name="Kralova J.S."/>
            <person name="Fidel L."/>
            <person name="Ben-Dor S."/>
            <person name="Jung S."/>
        </authorList>
    </citation>
    <scope>NUCLEOTIDE SEQUENCE [LARGE SCALE GENOMIC DNA]</scope>
    <source>
        <strain evidence="5">Y27499</strain>
    </source>
</reference>
<dbReference type="SMART" id="SM00563">
    <property type="entry name" value="PlsC"/>
    <property type="match status" value="1"/>
</dbReference>
<gene>
    <name evidence="4" type="ORF">RI543_001141</name>
</gene>
<feature type="transmembrane region" description="Helical" evidence="2">
    <location>
        <begin position="454"/>
        <end position="478"/>
    </location>
</feature>
<comment type="caution">
    <text evidence="4">The sequence shown here is derived from an EMBL/GenBank/DDBJ whole genome shotgun (WGS) entry which is preliminary data.</text>
</comment>
<dbReference type="Pfam" id="PF01553">
    <property type="entry name" value="Acyltransferase"/>
    <property type="match status" value="1"/>
</dbReference>
<accession>A0AAN8A949</accession>
<dbReference type="GO" id="GO:0008654">
    <property type="term" value="P:phospholipid biosynthetic process"/>
    <property type="evidence" value="ECO:0007669"/>
    <property type="project" value="TreeGrafter"/>
</dbReference>
<keyword evidence="2" id="KW-0472">Membrane</keyword>
<dbReference type="EMBL" id="JAWIZZ010000036">
    <property type="protein sequence ID" value="KAK5781301.1"/>
    <property type="molecule type" value="Genomic_DNA"/>
</dbReference>
<name>A0AAN8A949_9SACH</name>
<dbReference type="SUPFAM" id="SSF69593">
    <property type="entry name" value="Glycerol-3-phosphate (1)-acyltransferase"/>
    <property type="match status" value="1"/>
</dbReference>
<dbReference type="Proteomes" id="UP001306508">
    <property type="component" value="Unassembled WGS sequence"/>
</dbReference>
<evidence type="ECO:0000259" key="3">
    <source>
        <dbReference type="SMART" id="SM00563"/>
    </source>
</evidence>
<dbReference type="GO" id="GO:0004366">
    <property type="term" value="F:glycerol-3-phosphate O-acyltransferase activity"/>
    <property type="evidence" value="ECO:0007669"/>
    <property type="project" value="TreeGrafter"/>
</dbReference>
<proteinExistence type="predicted"/>
<feature type="compositionally biased region" description="Basic and acidic residues" evidence="1">
    <location>
        <begin position="701"/>
        <end position="714"/>
    </location>
</feature>
<dbReference type="InterPro" id="IPR052744">
    <property type="entry name" value="GPAT/DAPAT"/>
</dbReference>
<feature type="region of interest" description="Disordered" evidence="1">
    <location>
        <begin position="676"/>
        <end position="716"/>
    </location>
</feature>
<keyword evidence="2" id="KW-1133">Transmembrane helix</keyword>
<feature type="compositionally biased region" description="Acidic residues" evidence="1">
    <location>
        <begin position="691"/>
        <end position="700"/>
    </location>
</feature>
<feature type="domain" description="Phospholipid/glycerol acyltransferase" evidence="3">
    <location>
        <begin position="77"/>
        <end position="301"/>
    </location>
</feature>
<dbReference type="InterPro" id="IPR002123">
    <property type="entry name" value="Plipid/glycerol_acylTrfase"/>
</dbReference>
<sequence length="732" mass="83002">MTDQKEIKEDLGKSKSRAHVPQIDRDYFNPYNGSHWSISTFLYDMAMCLFNIMFTIFFREIKVRGACNMPQQGVPTILVCAPHANQFIDPSLVMLETRKLTSGRGRQACFVTAESSMKMKIVGFFGRIMGSIPVPRAQDYLEPVDPNIEIYCPDFDNEPTLIEGRCIEDPSKSPEFTTHFMAKSLLGLPDYLANAQIKEVVDDKTIILSSPFKSSNPRVAKLLKDGTNFKYAKKVDNSKVFQNVFNHLHSSGTVGIFPEGGSHDRPSLLPIKAGVAIMALGAAAADPNMKVYVVPVGLHYFHRHKFRSRAVIEYGEPIIVDGTMGQQYLESPRETTSTLLNKITESLYSVTENAPDYDTLMTIQAARRLFQSYEIPEHRLSLPLIVEINRRLLVGYSKYKEDPRIIKLKEMVTAYNDILYSYGLKDHQVEKLQSSTTKDVIRCFFLLIERLARLLVFFVLSLPGSVLFTPIFIVSNVYSKKKQREGLKKSVVKLKGLDLLATWKIIVALCLAPILYVTYSLILIYTQWLWVPSIILNSTIGQFIYFYSILVLTTYSSLKTGEIGIDLLKSLRPLFVSLFYPNDKITKLKSMRKELSHEITHICDELGPTVFPDYEKFKTLNDFEGMASLDSTLKPVQPRSRSSSIHSIGSILSNALSRVNSRGSLSDIPIFHDSRPPSYIAGSTTNREDVDSSDEEEFEDETHCNEENASELRARNQSKITNLIREKWKDQD</sequence>
<feature type="transmembrane region" description="Helical" evidence="2">
    <location>
        <begin position="499"/>
        <end position="522"/>
    </location>
</feature>
<evidence type="ECO:0000313" key="4">
    <source>
        <dbReference type="EMBL" id="KAK5781301.1"/>
    </source>
</evidence>
<evidence type="ECO:0000256" key="1">
    <source>
        <dbReference type="SAM" id="MobiDB-lite"/>
    </source>
</evidence>